<sequence>MDPRFPLSGLSTALPAPAHPGVSLTPPAPEGLIRLLLQNAMPHPSPAALHPVRHTSTGNPGIVLRPPPHITLAPPTITLPTVPTPPSTSPMMMVGPGGLRTTGEDERFRGGGLNPQRERELALIQLDHSYAKPWNWRPEALPVIKPAKSLFMTRQPGPPYSLALPVNTDEEIDVLTPIAPNKNPLEEKTQQIMTECERFADLVNPDVKSLAQVEDWEERVCKDSWTTAQHRLFNRVLKVFHADRLARLAQDSHPREPIQRRLVIDKTAKRVRLLLAQILWDPKLTHWLHNALCDNLPREYIAIYLDVLQTLRKKVPELIDKLLAGRVHPDQYGSCTKEGFRLLMKRKWDPTVAEYLHAPKIKKLPNNPFIILTPSAPQDNSQLSSRAQMWTKMLMTVGKLVTITLPTLKEADSAEVQKTEISRFIQRVVSVTITRIRDIKRSGHQDRPIFLFGWGVAAAINCQIASMETVSGCVCLGFPLSTLAGMRGEVDDPCLLDIKSPVLFVAGQNAVDCKPDDLEDVREKMRCESGLVLVGGADFQLRVSKHKKKAEAITQSMVDRAIMDEIREFLQNLMVPTVPAPTAVQMQATVMMDGSPMPTVAKKPARPRKKREEGSPAPKRAKSNKTKAALATAALNAANNGNPTSTPPMPIVGASITPTGDSSVVGVGSIATSTPVRSIPGIDVTKARKALEMGDTSSPLLSSALTSPTKTTALSGLKTTPTFTTPLLAHSSGISVSKGSRVARPMVPIGLPTTPVPASTISNYISGSSSPIPSGSVPSGMSHSSLTRPLPTPLVTSRIVSPPKVGSPSSTIIKTVSGAISSPPVSTPPTTKRITPQSELSTSNMIFLSQSAGGGNLTMAQRIVTTLPATASTPSIKTAASTPNQTLTVPSSLAQSLGVKKPGGGSKESLYIVAVPPDQIKNLESNNLIQYSGPKGNQMVALLSPEKGTPPSSANKVINVSADMKQSTNTTADGQGTEKRNVAEILASLSGLTPDPPKADISKIVKTINLPESTSVRPISMTPPVSSGASTPITNAPPTSSSSVMAVKSSPGRSTASILSSGGGRVVRVLTTSGNRTMQQSPSIIRSPSGSSVASATVSSSPSTSGGTNRSRKQVFVTQEKTEESTSPSTSMSKAEKAPEVITSVTTGDVAVVKEDDGAKIQKIKETHIGEKDILEEDMDDQEYVPYQKKPKKVTRSSTSSSKN</sequence>
<dbReference type="AlphaFoldDB" id="A0A553PFF3"/>
<dbReference type="InterPro" id="IPR026555">
    <property type="entry name" value="NSL3/Tex30"/>
</dbReference>
<evidence type="ECO:0008006" key="4">
    <source>
        <dbReference type="Google" id="ProtNLM"/>
    </source>
</evidence>
<dbReference type="GO" id="GO:0044545">
    <property type="term" value="C:NSL complex"/>
    <property type="evidence" value="ECO:0007669"/>
    <property type="project" value="TreeGrafter"/>
</dbReference>
<feature type="region of interest" description="Disordered" evidence="1">
    <location>
        <begin position="1015"/>
        <end position="1141"/>
    </location>
</feature>
<dbReference type="Proteomes" id="UP000318571">
    <property type="component" value="Chromosome 5"/>
</dbReference>
<evidence type="ECO:0000256" key="1">
    <source>
        <dbReference type="SAM" id="MobiDB-lite"/>
    </source>
</evidence>
<comment type="caution">
    <text evidence="2">The sequence shown here is derived from an EMBL/GenBank/DDBJ whole genome shotgun (WGS) entry which is preliminary data.</text>
</comment>
<dbReference type="PANTHER" id="PTHR13136:SF16">
    <property type="entry name" value="KAT8 REGULATORY NSL COMPLEX SUBUNIT 3"/>
    <property type="match status" value="1"/>
</dbReference>
<dbReference type="OrthoDB" id="6415022at2759"/>
<feature type="compositionally biased region" description="Polar residues" evidence="1">
    <location>
        <begin position="1070"/>
        <end position="1080"/>
    </location>
</feature>
<proteinExistence type="predicted"/>
<keyword evidence="3" id="KW-1185">Reference proteome</keyword>
<feature type="region of interest" description="Disordered" evidence="1">
    <location>
        <begin position="1172"/>
        <end position="1204"/>
    </location>
</feature>
<feature type="region of interest" description="Disordered" evidence="1">
    <location>
        <begin position="818"/>
        <end position="838"/>
    </location>
</feature>
<dbReference type="SUPFAM" id="SSF53474">
    <property type="entry name" value="alpha/beta-Hydrolases"/>
    <property type="match status" value="1"/>
</dbReference>
<feature type="compositionally biased region" description="Polar residues" evidence="1">
    <location>
        <begin position="1051"/>
        <end position="1060"/>
    </location>
</feature>
<feature type="compositionally biased region" description="Low complexity" evidence="1">
    <location>
        <begin position="821"/>
        <end position="831"/>
    </location>
</feature>
<gene>
    <name evidence="2" type="ORF">TCAL_00039</name>
</gene>
<organism evidence="2 3">
    <name type="scientific">Tigriopus californicus</name>
    <name type="common">Marine copepod</name>
    <dbReference type="NCBI Taxonomy" id="6832"/>
    <lineage>
        <taxon>Eukaryota</taxon>
        <taxon>Metazoa</taxon>
        <taxon>Ecdysozoa</taxon>
        <taxon>Arthropoda</taxon>
        <taxon>Crustacea</taxon>
        <taxon>Multicrustacea</taxon>
        <taxon>Hexanauplia</taxon>
        <taxon>Copepoda</taxon>
        <taxon>Harpacticoida</taxon>
        <taxon>Harpacticidae</taxon>
        <taxon>Tigriopus</taxon>
    </lineage>
</organism>
<evidence type="ECO:0000313" key="3">
    <source>
        <dbReference type="Proteomes" id="UP000318571"/>
    </source>
</evidence>
<name>A0A553PFF3_TIGCA</name>
<accession>A0A553PFF3</accession>
<feature type="compositionally biased region" description="Low complexity" evidence="1">
    <location>
        <begin position="1040"/>
        <end position="1050"/>
    </location>
</feature>
<dbReference type="InterPro" id="IPR029058">
    <property type="entry name" value="AB_hydrolase_fold"/>
</dbReference>
<feature type="compositionally biased region" description="Polar residues" evidence="1">
    <location>
        <begin position="1015"/>
        <end position="1039"/>
    </location>
</feature>
<dbReference type="GO" id="GO:0045944">
    <property type="term" value="P:positive regulation of transcription by RNA polymerase II"/>
    <property type="evidence" value="ECO:0007669"/>
    <property type="project" value="TreeGrafter"/>
</dbReference>
<dbReference type="OMA" id="ECERFAD"/>
<reference evidence="2 3" key="1">
    <citation type="journal article" date="2018" name="Nat. Ecol. Evol.">
        <title>Genomic signatures of mitonuclear coevolution across populations of Tigriopus californicus.</title>
        <authorList>
            <person name="Barreto F.S."/>
            <person name="Watson E.T."/>
            <person name="Lima T.G."/>
            <person name="Willett C.S."/>
            <person name="Edmands S."/>
            <person name="Li W."/>
            <person name="Burton R.S."/>
        </authorList>
    </citation>
    <scope>NUCLEOTIDE SEQUENCE [LARGE SCALE GENOMIC DNA]</scope>
    <source>
        <strain evidence="2 3">San Diego</strain>
    </source>
</reference>
<feature type="compositionally biased region" description="Acidic residues" evidence="1">
    <location>
        <begin position="1174"/>
        <end position="1183"/>
    </location>
</feature>
<dbReference type="STRING" id="6832.A0A553PFF3"/>
<evidence type="ECO:0000313" key="2">
    <source>
        <dbReference type="EMBL" id="TRY76412.1"/>
    </source>
</evidence>
<feature type="compositionally biased region" description="Low complexity" evidence="1">
    <location>
        <begin position="1081"/>
        <end position="1109"/>
    </location>
</feature>
<dbReference type="PANTHER" id="PTHR13136">
    <property type="entry name" value="TESTIS DEVELOPMENT PROTEIN PRTD"/>
    <property type="match status" value="1"/>
</dbReference>
<feature type="region of interest" description="Disordered" evidence="1">
    <location>
        <begin position="593"/>
        <end position="628"/>
    </location>
</feature>
<dbReference type="EMBL" id="VCGU01000004">
    <property type="protein sequence ID" value="TRY76412.1"/>
    <property type="molecule type" value="Genomic_DNA"/>
</dbReference>
<protein>
    <recommendedName>
        <fullName evidence="4">KAT8 regulatory NSL complex subunit 3</fullName>
    </recommendedName>
</protein>